<comment type="caution">
    <text evidence="1">The sequence shown here is derived from an EMBL/GenBank/DDBJ whole genome shotgun (WGS) entry which is preliminary data.</text>
</comment>
<keyword evidence="2" id="KW-1185">Reference proteome</keyword>
<dbReference type="EMBL" id="NCKV01047437">
    <property type="protein sequence ID" value="RWS15767.1"/>
    <property type="molecule type" value="Genomic_DNA"/>
</dbReference>
<dbReference type="AlphaFoldDB" id="A0A443RKI0"/>
<evidence type="ECO:0000313" key="2">
    <source>
        <dbReference type="Proteomes" id="UP000288716"/>
    </source>
</evidence>
<gene>
    <name evidence="1" type="ORF">B4U80_09743</name>
</gene>
<organism evidence="1 2">
    <name type="scientific">Leptotrombidium deliense</name>
    <dbReference type="NCBI Taxonomy" id="299467"/>
    <lineage>
        <taxon>Eukaryota</taxon>
        <taxon>Metazoa</taxon>
        <taxon>Ecdysozoa</taxon>
        <taxon>Arthropoda</taxon>
        <taxon>Chelicerata</taxon>
        <taxon>Arachnida</taxon>
        <taxon>Acari</taxon>
        <taxon>Acariformes</taxon>
        <taxon>Trombidiformes</taxon>
        <taxon>Prostigmata</taxon>
        <taxon>Anystina</taxon>
        <taxon>Parasitengona</taxon>
        <taxon>Trombiculoidea</taxon>
        <taxon>Trombiculidae</taxon>
        <taxon>Leptotrombidium</taxon>
    </lineage>
</organism>
<dbReference type="Proteomes" id="UP000288716">
    <property type="component" value="Unassembled WGS sequence"/>
</dbReference>
<protein>
    <submittedName>
        <fullName evidence="1">Uncharacterized protein</fullName>
    </submittedName>
</protein>
<evidence type="ECO:0000313" key="1">
    <source>
        <dbReference type="EMBL" id="RWS15767.1"/>
    </source>
</evidence>
<accession>A0A443RKI0</accession>
<dbReference type="VEuPathDB" id="VectorBase:LDEU014004"/>
<sequence>MLQNIVKEEILNIGRDEFRPVIDNFVLRLRHFVNIEGKHFENIVQ</sequence>
<name>A0A443RKI0_9ACAR</name>
<reference evidence="1 2" key="1">
    <citation type="journal article" date="2018" name="Gigascience">
        <title>Genomes of trombidid mites reveal novel predicted allergens and laterally-transferred genes associated with secondary metabolism.</title>
        <authorList>
            <person name="Dong X."/>
            <person name="Chaisiri K."/>
            <person name="Xia D."/>
            <person name="Armstrong S.D."/>
            <person name="Fang Y."/>
            <person name="Donnelly M.J."/>
            <person name="Kadowaki T."/>
            <person name="McGarry J.W."/>
            <person name="Darby A.C."/>
            <person name="Makepeace B.L."/>
        </authorList>
    </citation>
    <scope>NUCLEOTIDE SEQUENCE [LARGE SCALE GENOMIC DNA]</scope>
    <source>
        <strain evidence="1">UoL-UT</strain>
    </source>
</reference>
<proteinExistence type="predicted"/>